<gene>
    <name evidence="6" type="ORF">F3N42_15270</name>
</gene>
<dbReference type="InterPro" id="IPR001608">
    <property type="entry name" value="Ala_racemase_N"/>
</dbReference>
<comment type="similarity">
    <text evidence="2 4">Belongs to the pyridoxal phosphate-binding protein YggS/PROSC family.</text>
</comment>
<dbReference type="InterPro" id="IPR029066">
    <property type="entry name" value="PLP-binding_barrel"/>
</dbReference>
<proteinExistence type="inferred from homology"/>
<evidence type="ECO:0000256" key="1">
    <source>
        <dbReference type="ARBA" id="ARBA00022898"/>
    </source>
</evidence>
<evidence type="ECO:0000256" key="2">
    <source>
        <dbReference type="HAMAP-Rule" id="MF_02087"/>
    </source>
</evidence>
<comment type="caution">
    <text evidence="6">The sequence shown here is derived from an EMBL/GenBank/DDBJ whole genome shotgun (WGS) entry which is preliminary data.</text>
</comment>
<dbReference type="PIRSF" id="PIRSF004848">
    <property type="entry name" value="YBL036c_PLPDEIII"/>
    <property type="match status" value="1"/>
</dbReference>
<accession>A0A5N0T4Z4</accession>
<comment type="function">
    <text evidence="2">Pyridoxal 5'-phosphate (PLP)-binding protein, which is involved in PLP homeostasis.</text>
</comment>
<dbReference type="GO" id="GO:0030170">
    <property type="term" value="F:pyridoxal phosphate binding"/>
    <property type="evidence" value="ECO:0007669"/>
    <property type="project" value="UniProtKB-UniRule"/>
</dbReference>
<evidence type="ECO:0000256" key="4">
    <source>
        <dbReference type="RuleBase" id="RU004514"/>
    </source>
</evidence>
<feature type="modified residue" description="N6-(pyridoxal phosphate)lysine" evidence="2 3">
    <location>
        <position position="36"/>
    </location>
</feature>
<dbReference type="HAMAP" id="MF_02087">
    <property type="entry name" value="PLP_homeostasis"/>
    <property type="match status" value="1"/>
</dbReference>
<dbReference type="PANTHER" id="PTHR10146:SF14">
    <property type="entry name" value="PYRIDOXAL PHOSPHATE HOMEOSTASIS PROTEIN"/>
    <property type="match status" value="1"/>
</dbReference>
<dbReference type="Gene3D" id="3.20.20.10">
    <property type="entry name" value="Alanine racemase"/>
    <property type="match status" value="1"/>
</dbReference>
<dbReference type="AlphaFoldDB" id="A0A5N0T4Z4"/>
<dbReference type="RefSeq" id="WP_150865746.1">
    <property type="nucleotide sequence ID" value="NZ_VYXP01000014.1"/>
</dbReference>
<feature type="domain" description="Alanine racemase N-terminal" evidence="5">
    <location>
        <begin position="8"/>
        <end position="226"/>
    </location>
</feature>
<dbReference type="EMBL" id="VYXP01000014">
    <property type="protein sequence ID" value="KAA9129554.1"/>
    <property type="molecule type" value="Genomic_DNA"/>
</dbReference>
<name>A0A5N0T4Z4_9GAMM</name>
<dbReference type="InterPro" id="IPR011078">
    <property type="entry name" value="PyrdxlP_homeostasis"/>
</dbReference>
<dbReference type="FunFam" id="3.20.20.10:FF:000018">
    <property type="entry name" value="Pyridoxal phosphate homeostasis protein"/>
    <property type="match status" value="1"/>
</dbReference>
<dbReference type="PANTHER" id="PTHR10146">
    <property type="entry name" value="PROLINE SYNTHETASE CO-TRANSCRIBED BACTERIAL HOMOLOG PROTEIN"/>
    <property type="match status" value="1"/>
</dbReference>
<comment type="cofactor">
    <cofactor evidence="3">
        <name>pyridoxal 5'-phosphate</name>
        <dbReference type="ChEBI" id="CHEBI:597326"/>
    </cofactor>
</comment>
<evidence type="ECO:0000256" key="3">
    <source>
        <dbReference type="PIRSR" id="PIRSR004848-1"/>
    </source>
</evidence>
<keyword evidence="7" id="KW-1185">Reference proteome</keyword>
<protein>
    <recommendedName>
        <fullName evidence="2">Pyridoxal phosphate homeostasis protein</fullName>
        <shortName evidence="2">PLP homeostasis protein</shortName>
    </recommendedName>
</protein>
<reference evidence="6 7" key="1">
    <citation type="submission" date="2019-09" db="EMBL/GenBank/DDBJ databases">
        <title>Wenzhouxiangella sp. Genome sequencing and assembly.</title>
        <authorList>
            <person name="Zhang R."/>
        </authorList>
    </citation>
    <scope>NUCLEOTIDE SEQUENCE [LARGE SCALE GENOMIC DNA]</scope>
    <source>
        <strain evidence="6 7">W260</strain>
    </source>
</reference>
<dbReference type="Pfam" id="PF01168">
    <property type="entry name" value="Ala_racemase_N"/>
    <property type="match status" value="1"/>
</dbReference>
<dbReference type="SUPFAM" id="SSF51419">
    <property type="entry name" value="PLP-binding barrel"/>
    <property type="match status" value="1"/>
</dbReference>
<dbReference type="NCBIfam" id="TIGR00044">
    <property type="entry name" value="YggS family pyridoxal phosphate-dependent enzyme"/>
    <property type="match status" value="1"/>
</dbReference>
<dbReference type="PROSITE" id="PS01211">
    <property type="entry name" value="UPF0001"/>
    <property type="match status" value="1"/>
</dbReference>
<evidence type="ECO:0000313" key="7">
    <source>
        <dbReference type="Proteomes" id="UP000325372"/>
    </source>
</evidence>
<evidence type="ECO:0000259" key="5">
    <source>
        <dbReference type="Pfam" id="PF01168"/>
    </source>
</evidence>
<sequence length="229" mass="24657">MESASGRLSAVRKTIAAACAAAGRDPAEVRLLAVSKRHAADRILGLLSLGQQAFGENYVSEALGKQAEMADADIEWHFIGPVQSNKTRDLARAFHWVQSIDREKILRRLSDQRPASLGPLNVCLQVNIDEEAQKSGAAPPELPALAALAASLPGLRLRGLMCIPRAWDDPEKSRQAFARTRHCFELLRAEGHDIDTLSMGMSGDIAPAIAEGSTMVRVGTALFGPRDPS</sequence>
<organism evidence="6 7">
    <name type="scientific">Marinihelvus fidelis</name>
    <dbReference type="NCBI Taxonomy" id="2613842"/>
    <lineage>
        <taxon>Bacteria</taxon>
        <taxon>Pseudomonadati</taxon>
        <taxon>Pseudomonadota</taxon>
        <taxon>Gammaproteobacteria</taxon>
        <taxon>Chromatiales</taxon>
        <taxon>Wenzhouxiangellaceae</taxon>
        <taxon>Marinihelvus</taxon>
    </lineage>
</organism>
<evidence type="ECO:0000313" key="6">
    <source>
        <dbReference type="EMBL" id="KAA9129554.1"/>
    </source>
</evidence>
<keyword evidence="1 2" id="KW-0663">Pyridoxal phosphate</keyword>
<dbReference type="Proteomes" id="UP000325372">
    <property type="component" value="Unassembled WGS sequence"/>
</dbReference>